<dbReference type="InterPro" id="IPR027417">
    <property type="entry name" value="P-loop_NTPase"/>
</dbReference>
<feature type="domain" description="DNA polymerase III delta N-terminal" evidence="1">
    <location>
        <begin position="19"/>
        <end position="72"/>
    </location>
</feature>
<accession>A0A091C5M0</accession>
<dbReference type="InterPro" id="IPR010372">
    <property type="entry name" value="DNA_pol3_delta_N"/>
</dbReference>
<name>A0A091C5M0_9ENTE</name>
<proteinExistence type="predicted"/>
<dbReference type="AlphaFoldDB" id="A0A091C5M0"/>
<dbReference type="Gene3D" id="3.40.50.300">
    <property type="entry name" value="P-loop containing nucleotide triphosphate hydrolases"/>
    <property type="match status" value="1"/>
</dbReference>
<reference evidence="2 3" key="1">
    <citation type="submission" date="2014-08" db="EMBL/GenBank/DDBJ databases">
        <title>Genome sequence of Tetragenococcus muriaticus.</title>
        <authorList>
            <person name="Chuea-nongthon C."/>
            <person name="Rodtong S."/>
            <person name="Yongsawatdigul J."/>
            <person name="Steele J.L."/>
            <person name="Liu X.-y."/>
            <person name="Speers J."/>
            <person name="Glasner J.D."/>
            <person name="Neeno-Eckwall E.C."/>
        </authorList>
    </citation>
    <scope>NUCLEOTIDE SEQUENCE [LARGE SCALE GENOMIC DNA]</scope>
    <source>
        <strain evidence="2 3">PMC-11-5</strain>
    </source>
</reference>
<dbReference type="GO" id="GO:0006260">
    <property type="term" value="P:DNA replication"/>
    <property type="evidence" value="ECO:0007669"/>
    <property type="project" value="InterPro"/>
</dbReference>
<dbReference type="GO" id="GO:0009360">
    <property type="term" value="C:DNA polymerase III complex"/>
    <property type="evidence" value="ECO:0007669"/>
    <property type="project" value="InterPro"/>
</dbReference>
<keyword evidence="2" id="KW-0808">Transferase</keyword>
<keyword evidence="2" id="KW-0548">Nucleotidyltransferase</keyword>
<dbReference type="EMBL" id="JPVU01000153">
    <property type="protein sequence ID" value="KFN91382.1"/>
    <property type="molecule type" value="Genomic_DNA"/>
</dbReference>
<dbReference type="Pfam" id="PF06144">
    <property type="entry name" value="DNA_pol3_delta"/>
    <property type="match status" value="1"/>
</dbReference>
<protein>
    <submittedName>
        <fullName evidence="2">DNA polymerase III delta subunit</fullName>
        <ecNumber evidence="2">2.7.7.7</ecNumber>
    </submittedName>
</protein>
<evidence type="ECO:0000259" key="1">
    <source>
        <dbReference type="Pfam" id="PF06144"/>
    </source>
</evidence>
<sequence>MNVQNALQVIHDQEFQAMYLVLGTEKYLQKQIRQAFIESLQLDVDDLNFAEFDMEEDAVDAVIDEAESMPFFRRLSLSFC</sequence>
<dbReference type="PATRIC" id="fig|1302649.3.peg.1409"/>
<dbReference type="EC" id="2.7.7.7" evidence="2"/>
<dbReference type="Proteomes" id="UP000029380">
    <property type="component" value="Unassembled WGS sequence"/>
</dbReference>
<dbReference type="GO" id="GO:0003677">
    <property type="term" value="F:DNA binding"/>
    <property type="evidence" value="ECO:0007669"/>
    <property type="project" value="InterPro"/>
</dbReference>
<dbReference type="GO" id="GO:0003887">
    <property type="term" value="F:DNA-directed DNA polymerase activity"/>
    <property type="evidence" value="ECO:0007669"/>
    <property type="project" value="UniProtKB-EC"/>
</dbReference>
<organism evidence="2 3">
    <name type="scientific">Tetragenococcus muriaticus PMC-11-5</name>
    <dbReference type="NCBI Taxonomy" id="1302649"/>
    <lineage>
        <taxon>Bacteria</taxon>
        <taxon>Bacillati</taxon>
        <taxon>Bacillota</taxon>
        <taxon>Bacilli</taxon>
        <taxon>Lactobacillales</taxon>
        <taxon>Enterococcaceae</taxon>
        <taxon>Tetragenococcus</taxon>
    </lineage>
</organism>
<evidence type="ECO:0000313" key="2">
    <source>
        <dbReference type="EMBL" id="KFN91382.1"/>
    </source>
</evidence>
<evidence type="ECO:0000313" key="3">
    <source>
        <dbReference type="Proteomes" id="UP000029380"/>
    </source>
</evidence>
<comment type="caution">
    <text evidence="2">The sequence shown here is derived from an EMBL/GenBank/DDBJ whole genome shotgun (WGS) entry which is preliminary data.</text>
</comment>
<gene>
    <name evidence="2" type="ORF">TMUPMC115_1405</name>
</gene>